<gene>
    <name evidence="8" type="ORF">FisN_14Lu264</name>
</gene>
<dbReference type="GO" id="GO:0005789">
    <property type="term" value="C:endoplasmic reticulum membrane"/>
    <property type="evidence" value="ECO:0007669"/>
    <property type="project" value="TreeGrafter"/>
</dbReference>
<dbReference type="PANTHER" id="PTHR31792">
    <property type="entry name" value="VACUOLAR ATPASE ASSEMBLY INTEGRAL MEMBRANE PROTEIN VMA21"/>
    <property type="match status" value="1"/>
</dbReference>
<dbReference type="Pfam" id="PF09446">
    <property type="entry name" value="VMA21"/>
    <property type="match status" value="1"/>
</dbReference>
<dbReference type="Proteomes" id="UP000198406">
    <property type="component" value="Unassembled WGS sequence"/>
</dbReference>
<keyword evidence="5" id="KW-0968">Cytoplasmic vesicle</keyword>
<dbReference type="GO" id="GO:0031410">
    <property type="term" value="C:cytoplasmic vesicle"/>
    <property type="evidence" value="ECO:0007669"/>
    <property type="project" value="UniProtKB-KW"/>
</dbReference>
<dbReference type="InterPro" id="IPR019013">
    <property type="entry name" value="Vma21"/>
</dbReference>
<dbReference type="GO" id="GO:0070072">
    <property type="term" value="P:vacuolar proton-transporting V-type ATPase complex assembly"/>
    <property type="evidence" value="ECO:0007669"/>
    <property type="project" value="InterPro"/>
</dbReference>
<feature type="transmembrane region" description="Helical" evidence="7">
    <location>
        <begin position="18"/>
        <end position="36"/>
    </location>
</feature>
<comment type="caution">
    <text evidence="8">The sequence shown here is derived from an EMBL/GenBank/DDBJ whole genome shotgun (WGS) entry which is preliminary data.</text>
</comment>
<feature type="region of interest" description="Disordered" evidence="6">
    <location>
        <begin position="75"/>
        <end position="98"/>
    </location>
</feature>
<evidence type="ECO:0000256" key="1">
    <source>
        <dbReference type="ARBA" id="ARBA00022692"/>
    </source>
</evidence>
<evidence type="ECO:0000256" key="3">
    <source>
        <dbReference type="ARBA" id="ARBA00022989"/>
    </source>
</evidence>
<dbReference type="InParanoid" id="A0A1Z5J9U4"/>
<feature type="transmembrane region" description="Helical" evidence="7">
    <location>
        <begin position="48"/>
        <end position="70"/>
    </location>
</feature>
<organism evidence="8 9">
    <name type="scientific">Fistulifera solaris</name>
    <name type="common">Oleaginous diatom</name>
    <dbReference type="NCBI Taxonomy" id="1519565"/>
    <lineage>
        <taxon>Eukaryota</taxon>
        <taxon>Sar</taxon>
        <taxon>Stramenopiles</taxon>
        <taxon>Ochrophyta</taxon>
        <taxon>Bacillariophyta</taxon>
        <taxon>Bacillariophyceae</taxon>
        <taxon>Bacillariophycidae</taxon>
        <taxon>Naviculales</taxon>
        <taxon>Naviculaceae</taxon>
        <taxon>Fistulifera</taxon>
    </lineage>
</organism>
<keyword evidence="2" id="KW-0256">Endoplasmic reticulum</keyword>
<dbReference type="PANTHER" id="PTHR31792:SF3">
    <property type="entry name" value="VACUOLAR ATPASE ASSEMBLY INTEGRAL MEMBRANE PROTEIN VMA21"/>
    <property type="match status" value="1"/>
</dbReference>
<evidence type="ECO:0000256" key="7">
    <source>
        <dbReference type="SAM" id="Phobius"/>
    </source>
</evidence>
<evidence type="ECO:0000256" key="4">
    <source>
        <dbReference type="ARBA" id="ARBA00023136"/>
    </source>
</evidence>
<evidence type="ECO:0000256" key="5">
    <source>
        <dbReference type="ARBA" id="ARBA00023329"/>
    </source>
</evidence>
<accession>A0A1Z5J9U4</accession>
<dbReference type="AlphaFoldDB" id="A0A1Z5J9U4"/>
<keyword evidence="3 7" id="KW-1133">Transmembrane helix</keyword>
<proteinExistence type="predicted"/>
<reference evidence="8 9" key="1">
    <citation type="journal article" date="2015" name="Plant Cell">
        <title>Oil accumulation by the oleaginous diatom Fistulifera solaris as revealed by the genome and transcriptome.</title>
        <authorList>
            <person name="Tanaka T."/>
            <person name="Maeda Y."/>
            <person name="Veluchamy A."/>
            <person name="Tanaka M."/>
            <person name="Abida H."/>
            <person name="Marechal E."/>
            <person name="Bowler C."/>
            <person name="Muto M."/>
            <person name="Sunaga Y."/>
            <person name="Tanaka M."/>
            <person name="Yoshino T."/>
            <person name="Taniguchi T."/>
            <person name="Fukuda Y."/>
            <person name="Nemoto M."/>
            <person name="Matsumoto M."/>
            <person name="Wong P.S."/>
            <person name="Aburatani S."/>
            <person name="Fujibuchi W."/>
        </authorList>
    </citation>
    <scope>NUCLEOTIDE SEQUENCE [LARGE SCALE GENOMIC DNA]</scope>
    <source>
        <strain evidence="8 9">JPCC DA0580</strain>
    </source>
</reference>
<evidence type="ECO:0000313" key="8">
    <source>
        <dbReference type="EMBL" id="GAX10736.1"/>
    </source>
</evidence>
<sequence length="98" mass="11127">MGFSYLLDPKNRQVGQKLGIATLLMFTLPIITYYVSERYFVDKQHPDNWAALSAIVMTNIIVGGYCYAAYIEDAEEKDAEDKTKGVPPRVGIYKERTD</sequence>
<evidence type="ECO:0000313" key="9">
    <source>
        <dbReference type="Proteomes" id="UP000198406"/>
    </source>
</evidence>
<dbReference type="EMBL" id="BDSP01000022">
    <property type="protein sequence ID" value="GAX10736.1"/>
    <property type="molecule type" value="Genomic_DNA"/>
</dbReference>
<evidence type="ECO:0000256" key="6">
    <source>
        <dbReference type="SAM" id="MobiDB-lite"/>
    </source>
</evidence>
<dbReference type="OrthoDB" id="35814at2759"/>
<name>A0A1Z5J9U4_FISSO</name>
<keyword evidence="1 7" id="KW-0812">Transmembrane</keyword>
<keyword evidence="4 7" id="KW-0472">Membrane</keyword>
<evidence type="ECO:0008006" key="10">
    <source>
        <dbReference type="Google" id="ProtNLM"/>
    </source>
</evidence>
<protein>
    <recommendedName>
        <fullName evidence="10">Vacuolar ATPase assembly integral membrane protein VMA21 homolog</fullName>
    </recommendedName>
</protein>
<keyword evidence="9" id="KW-1185">Reference proteome</keyword>
<evidence type="ECO:0000256" key="2">
    <source>
        <dbReference type="ARBA" id="ARBA00022824"/>
    </source>
</evidence>